<dbReference type="InterPro" id="IPR006426">
    <property type="entry name" value="Asn_synth_AEB"/>
</dbReference>
<evidence type="ECO:0000313" key="12">
    <source>
        <dbReference type="EMBL" id="OGY51372.1"/>
    </source>
</evidence>
<dbReference type="CDD" id="cd01991">
    <property type="entry name" value="Asn_synthase_B_C"/>
    <property type="match status" value="1"/>
</dbReference>
<feature type="active site" description="For GATase activity" evidence="8">
    <location>
        <position position="2"/>
    </location>
</feature>
<evidence type="ECO:0000256" key="7">
    <source>
        <dbReference type="ARBA" id="ARBA00048741"/>
    </source>
</evidence>
<evidence type="ECO:0000256" key="1">
    <source>
        <dbReference type="ARBA" id="ARBA00005187"/>
    </source>
</evidence>
<protein>
    <recommendedName>
        <fullName evidence="3">asparagine synthase (glutamine-hydrolyzing)</fullName>
        <ecNumber evidence="3">6.3.5.4</ecNumber>
    </recommendedName>
</protein>
<evidence type="ECO:0000256" key="5">
    <source>
        <dbReference type="ARBA" id="ARBA00022840"/>
    </source>
</evidence>
<dbReference type="EMBL" id="MHIM01000038">
    <property type="protein sequence ID" value="OGY51372.1"/>
    <property type="molecule type" value="Genomic_DNA"/>
</dbReference>
<dbReference type="InterPro" id="IPR029055">
    <property type="entry name" value="Ntn_hydrolases_N"/>
</dbReference>
<keyword evidence="8" id="KW-0028">Amino-acid biosynthesis</keyword>
<comment type="caution">
    <text evidence="12">The sequence shown here is derived from an EMBL/GenBank/DDBJ whole genome shotgun (WGS) entry which is preliminary data.</text>
</comment>
<reference evidence="12 13" key="1">
    <citation type="journal article" date="2016" name="Nat. Commun.">
        <title>Thousands of microbial genomes shed light on interconnected biogeochemical processes in an aquifer system.</title>
        <authorList>
            <person name="Anantharaman K."/>
            <person name="Brown C.T."/>
            <person name="Hug L.A."/>
            <person name="Sharon I."/>
            <person name="Castelle C.J."/>
            <person name="Probst A.J."/>
            <person name="Thomas B.C."/>
            <person name="Singh A."/>
            <person name="Wilkins M.J."/>
            <person name="Karaoz U."/>
            <person name="Brodie E.L."/>
            <person name="Williams K.H."/>
            <person name="Hubbard S.S."/>
            <person name="Banfield J.F."/>
        </authorList>
    </citation>
    <scope>NUCLEOTIDE SEQUENCE [LARGE SCALE GENOMIC DNA]</scope>
</reference>
<keyword evidence="4 9" id="KW-0547">Nucleotide-binding</keyword>
<dbReference type="SUPFAM" id="SSF56235">
    <property type="entry name" value="N-terminal nucleophile aminohydrolases (Ntn hydrolases)"/>
    <property type="match status" value="1"/>
</dbReference>
<comment type="catalytic activity">
    <reaction evidence="7">
        <text>L-aspartate + L-glutamine + ATP + H2O = L-asparagine + L-glutamate + AMP + diphosphate + H(+)</text>
        <dbReference type="Rhea" id="RHEA:12228"/>
        <dbReference type="ChEBI" id="CHEBI:15377"/>
        <dbReference type="ChEBI" id="CHEBI:15378"/>
        <dbReference type="ChEBI" id="CHEBI:29985"/>
        <dbReference type="ChEBI" id="CHEBI:29991"/>
        <dbReference type="ChEBI" id="CHEBI:30616"/>
        <dbReference type="ChEBI" id="CHEBI:33019"/>
        <dbReference type="ChEBI" id="CHEBI:58048"/>
        <dbReference type="ChEBI" id="CHEBI:58359"/>
        <dbReference type="ChEBI" id="CHEBI:456215"/>
        <dbReference type="EC" id="6.3.5.4"/>
    </reaction>
</comment>
<evidence type="ECO:0000256" key="3">
    <source>
        <dbReference type="ARBA" id="ARBA00012737"/>
    </source>
</evidence>
<dbReference type="Pfam" id="PF13537">
    <property type="entry name" value="GATase_7"/>
    <property type="match status" value="1"/>
</dbReference>
<dbReference type="EC" id="6.3.5.4" evidence="3"/>
<proteinExistence type="inferred from homology"/>
<keyword evidence="6 8" id="KW-0315">Glutamine amidotransferase</keyword>
<feature type="binding site" evidence="9">
    <location>
        <position position="95"/>
    </location>
    <ligand>
        <name>L-glutamine</name>
        <dbReference type="ChEBI" id="CHEBI:58359"/>
    </ligand>
</feature>
<dbReference type="PANTHER" id="PTHR43284">
    <property type="entry name" value="ASPARAGINE SYNTHETASE (GLUTAMINE-HYDROLYZING)"/>
    <property type="match status" value="1"/>
</dbReference>
<dbReference type="InterPro" id="IPR033738">
    <property type="entry name" value="AsnB_N"/>
</dbReference>
<evidence type="ECO:0000256" key="6">
    <source>
        <dbReference type="ARBA" id="ARBA00022962"/>
    </source>
</evidence>
<feature type="site" description="Important for beta-aspartyl-AMP intermediate formation" evidence="10">
    <location>
        <position position="360"/>
    </location>
</feature>
<comment type="pathway">
    <text evidence="1">Amino-acid biosynthesis; L-asparagine biosynthesis; L-asparagine from L-aspartate (L-Gln route): step 1/1.</text>
</comment>
<evidence type="ECO:0000256" key="10">
    <source>
        <dbReference type="PIRSR" id="PIRSR001589-3"/>
    </source>
</evidence>
<evidence type="ECO:0000313" key="13">
    <source>
        <dbReference type="Proteomes" id="UP000177376"/>
    </source>
</evidence>
<keyword evidence="5 9" id="KW-0067">ATP-binding</keyword>
<dbReference type="Gene3D" id="3.40.50.620">
    <property type="entry name" value="HUPs"/>
    <property type="match status" value="1"/>
</dbReference>
<dbReference type="Pfam" id="PF00733">
    <property type="entry name" value="Asn_synthase"/>
    <property type="match status" value="1"/>
</dbReference>
<dbReference type="Gene3D" id="3.60.20.10">
    <property type="entry name" value="Glutamine Phosphoribosylpyrophosphate, subunit 1, domain 1"/>
    <property type="match status" value="1"/>
</dbReference>
<evidence type="ECO:0000256" key="9">
    <source>
        <dbReference type="PIRSR" id="PIRSR001589-2"/>
    </source>
</evidence>
<dbReference type="InterPro" id="IPR014729">
    <property type="entry name" value="Rossmann-like_a/b/a_fold"/>
</dbReference>
<accession>A0A1G1YGB3</accession>
<dbReference type="GO" id="GO:0005524">
    <property type="term" value="F:ATP binding"/>
    <property type="evidence" value="ECO:0007669"/>
    <property type="project" value="UniProtKB-KW"/>
</dbReference>
<dbReference type="GO" id="GO:0005829">
    <property type="term" value="C:cytosol"/>
    <property type="evidence" value="ECO:0007669"/>
    <property type="project" value="TreeGrafter"/>
</dbReference>
<dbReference type="InterPro" id="IPR001962">
    <property type="entry name" value="Asn_synthase"/>
</dbReference>
<feature type="binding site" evidence="9">
    <location>
        <position position="285"/>
    </location>
    <ligand>
        <name>ATP</name>
        <dbReference type="ChEBI" id="CHEBI:30616"/>
    </ligand>
</feature>
<dbReference type="PROSITE" id="PS51278">
    <property type="entry name" value="GATASE_TYPE_2"/>
    <property type="match status" value="1"/>
</dbReference>
<keyword evidence="8" id="KW-0061">Asparagine biosynthesis</keyword>
<dbReference type="NCBIfam" id="TIGR01536">
    <property type="entry name" value="asn_synth_AEB"/>
    <property type="match status" value="1"/>
</dbReference>
<feature type="domain" description="Glutamine amidotransferase type-2" evidence="11">
    <location>
        <begin position="2"/>
        <end position="208"/>
    </location>
</feature>
<evidence type="ECO:0000259" key="11">
    <source>
        <dbReference type="PROSITE" id="PS51278"/>
    </source>
</evidence>
<dbReference type="Proteomes" id="UP000177376">
    <property type="component" value="Unassembled WGS sequence"/>
</dbReference>
<evidence type="ECO:0000256" key="2">
    <source>
        <dbReference type="ARBA" id="ARBA00005752"/>
    </source>
</evidence>
<dbReference type="GO" id="GO:0006529">
    <property type="term" value="P:asparagine biosynthetic process"/>
    <property type="evidence" value="ECO:0007669"/>
    <property type="project" value="UniProtKB-KW"/>
</dbReference>
<name>A0A1G1YGB3_9BACT</name>
<organism evidence="12 13">
    <name type="scientific">Candidatus Buchananbacteria bacterium RIFCSPLOWO2_01_FULL_39_33</name>
    <dbReference type="NCBI Taxonomy" id="1797543"/>
    <lineage>
        <taxon>Bacteria</taxon>
        <taxon>Candidatus Buchananiibacteriota</taxon>
    </lineage>
</organism>
<dbReference type="SUPFAM" id="SSF52402">
    <property type="entry name" value="Adenine nucleotide alpha hydrolases-like"/>
    <property type="match status" value="1"/>
</dbReference>
<dbReference type="InterPro" id="IPR017932">
    <property type="entry name" value="GATase_2_dom"/>
</dbReference>
<evidence type="ECO:0000256" key="8">
    <source>
        <dbReference type="PIRSR" id="PIRSR001589-1"/>
    </source>
</evidence>
<dbReference type="AlphaFoldDB" id="A0A1G1YGB3"/>
<sequence>MCGIAGFHGSGNHEIIKNMTNSLARRGPNDESFYNFANLYFGFRRLSIIDLTTGRQPMSNEDDTVWLIFNGEIYNFLELRTGLEKKGHKFKSKTDTEVIIHLYEEKGEACFDELNGMFALAIWDQKAKKLIVAKDRLGKKPLYYSVINNTFIFASELKAILEHPLIKKEIDYDSLNKYLIYEYVPTPKTIIKNVSKLEPGHFLIWQNNQLTNKEYWDIAFQRVNIDVNNQALVLKEFDNLLNDSIKRRLVADVPLGVFLSGGLDSSTITYYAAKNLSQQVKTFSIGFSDKSFDETAYADQVAKFLGTDHYHLNCSPSDLLKAMSEVAKINDEPLADASIFPTHLLSQFTRTSVTVALGGDGGDELLAGYPTFQALKLSKLIRLLPLSVIKILQVITNQLPVSYNNFSWDFKLKRLLSGYEYWPEIQNQIWLGSFKKEENQSLLSPAISLQVNLEESFIELESLLSKVKSEQLENRLTYLYLKQYLLDDILVKADRASMYNSLEVRAPFLDYRLVDFINSLPFDLKLKGFTTKYILKELMKGKLPDNIINRPKKGFGVPVAKWLNDELKDFTNDLLAGSRLKNQGIFNPDYVNKILVEHRHKKADHRKKIWTLLMFQIWHDTWFHSVIPAFEPEFR</sequence>
<dbReference type="InterPro" id="IPR051786">
    <property type="entry name" value="ASN_synthetase/amidase"/>
</dbReference>
<gene>
    <name evidence="12" type="ORF">A3A02_00415</name>
</gene>
<dbReference type="GO" id="GO:0004066">
    <property type="term" value="F:asparagine synthase (glutamine-hydrolyzing) activity"/>
    <property type="evidence" value="ECO:0007669"/>
    <property type="project" value="UniProtKB-EC"/>
</dbReference>
<evidence type="ECO:0000256" key="4">
    <source>
        <dbReference type="ARBA" id="ARBA00022741"/>
    </source>
</evidence>
<dbReference type="PANTHER" id="PTHR43284:SF1">
    <property type="entry name" value="ASPARAGINE SYNTHETASE"/>
    <property type="match status" value="1"/>
</dbReference>
<dbReference type="PIRSF" id="PIRSF001589">
    <property type="entry name" value="Asn_synthetase_glu-h"/>
    <property type="match status" value="1"/>
</dbReference>
<comment type="similarity">
    <text evidence="2">Belongs to the asparagine synthetase family.</text>
</comment>
<dbReference type="CDD" id="cd00712">
    <property type="entry name" value="AsnB"/>
    <property type="match status" value="1"/>
</dbReference>